<accession>A0A1L9TCS5</accession>
<dbReference type="Pfam" id="PF02668">
    <property type="entry name" value="TauD"/>
    <property type="match status" value="1"/>
</dbReference>
<sequence length="471" mass="53047">MRIRGRAGKYPHFSRSFSSINIRRDQRTDISTEHVSATSPLSPRVSIPVNGDVVEFSPVLLRDACACPACVHEFTRQRLFSAADIPGDIEARAVEVDTPSDSVKITWNNDLSGYGEEHATTLKLTALQDMIQSGCTPGSHRDTFPPNVLWTEKHLDLPDYDYKHYMEDDSVLYELVRQLRTDGLAFVTNVPGLEESLAKIATRIGPVKDTFYGHTWDVRTVPEAINAAYTSHDLGFHTDLLYFHQPPHVQLLHCIQSASSGGASVFADAYKAAVDLFHTDIDAFDTLASIPVNYHYNHPDSNVYHTTKPVIDLCPLQIGSVVYTRFRDFMEAMEPHCIGSGQGDEWRTTLLAKCLQKINWGPPFLAPFSNHDSLAMDVRGSTQSPLSALNEKADQWHQAACKFNALLQRPEYLYERKMNPGECVLFDNTRTLHSRRAFDMADVGKPRWLRGTYVDKDPYLSKLRVLQARFG</sequence>
<evidence type="ECO:0000256" key="4">
    <source>
        <dbReference type="ARBA" id="ARBA00022964"/>
    </source>
</evidence>
<keyword evidence="3" id="KW-0479">Metal-binding</keyword>
<evidence type="ECO:0000313" key="10">
    <source>
        <dbReference type="Proteomes" id="UP000184356"/>
    </source>
</evidence>
<gene>
    <name evidence="9" type="ORF">ASPSYDRAFT_33343</name>
</gene>
<dbReference type="SUPFAM" id="SSF51197">
    <property type="entry name" value="Clavaminate synthase-like"/>
    <property type="match status" value="1"/>
</dbReference>
<comment type="cofactor">
    <cofactor evidence="1">
        <name>Fe(2+)</name>
        <dbReference type="ChEBI" id="CHEBI:29033"/>
    </cofactor>
</comment>
<comment type="similarity">
    <text evidence="2">Belongs to the gamma-BBH/TMLD family.</text>
</comment>
<name>A0A1L9TCS5_9EURO</name>
<protein>
    <recommendedName>
        <fullName evidence="11">TauD/TfdA-like domain-containing protein</fullName>
    </recommendedName>
</protein>
<evidence type="ECO:0000256" key="1">
    <source>
        <dbReference type="ARBA" id="ARBA00001954"/>
    </source>
</evidence>
<dbReference type="OrthoDB" id="406634at2759"/>
<dbReference type="Pfam" id="PF06155">
    <property type="entry name" value="GBBH-like_N"/>
    <property type="match status" value="1"/>
</dbReference>
<evidence type="ECO:0000259" key="8">
    <source>
        <dbReference type="Pfam" id="PF06155"/>
    </source>
</evidence>
<reference evidence="10" key="1">
    <citation type="journal article" date="2017" name="Genome Biol.">
        <title>Comparative genomics reveals high biological diversity and specific adaptations in the industrially and medically important fungal genus Aspergillus.</title>
        <authorList>
            <person name="de Vries R.P."/>
            <person name="Riley R."/>
            <person name="Wiebenga A."/>
            <person name="Aguilar-Osorio G."/>
            <person name="Amillis S."/>
            <person name="Uchima C.A."/>
            <person name="Anderluh G."/>
            <person name="Asadollahi M."/>
            <person name="Askin M."/>
            <person name="Barry K."/>
            <person name="Battaglia E."/>
            <person name="Bayram O."/>
            <person name="Benocci T."/>
            <person name="Braus-Stromeyer S.A."/>
            <person name="Caldana C."/>
            <person name="Canovas D."/>
            <person name="Cerqueira G.C."/>
            <person name="Chen F."/>
            <person name="Chen W."/>
            <person name="Choi C."/>
            <person name="Clum A."/>
            <person name="Dos Santos R.A."/>
            <person name="Damasio A.R."/>
            <person name="Diallinas G."/>
            <person name="Emri T."/>
            <person name="Fekete E."/>
            <person name="Flipphi M."/>
            <person name="Freyberg S."/>
            <person name="Gallo A."/>
            <person name="Gournas C."/>
            <person name="Habgood R."/>
            <person name="Hainaut M."/>
            <person name="Harispe M.L."/>
            <person name="Henrissat B."/>
            <person name="Hilden K.S."/>
            <person name="Hope R."/>
            <person name="Hossain A."/>
            <person name="Karabika E."/>
            <person name="Karaffa L."/>
            <person name="Karanyi Z."/>
            <person name="Krasevec N."/>
            <person name="Kuo A."/>
            <person name="Kusch H."/>
            <person name="LaButti K."/>
            <person name="Lagendijk E.L."/>
            <person name="Lapidus A."/>
            <person name="Levasseur A."/>
            <person name="Lindquist E."/>
            <person name="Lipzen A."/>
            <person name="Logrieco A.F."/>
            <person name="MacCabe A."/>
            <person name="Maekelae M.R."/>
            <person name="Malavazi I."/>
            <person name="Melin P."/>
            <person name="Meyer V."/>
            <person name="Mielnichuk N."/>
            <person name="Miskei M."/>
            <person name="Molnar A.P."/>
            <person name="Mule G."/>
            <person name="Ngan C.Y."/>
            <person name="Orejas M."/>
            <person name="Orosz E."/>
            <person name="Ouedraogo J.P."/>
            <person name="Overkamp K.M."/>
            <person name="Park H.-S."/>
            <person name="Perrone G."/>
            <person name="Piumi F."/>
            <person name="Punt P.J."/>
            <person name="Ram A.F."/>
            <person name="Ramon A."/>
            <person name="Rauscher S."/>
            <person name="Record E."/>
            <person name="Riano-Pachon D.M."/>
            <person name="Robert V."/>
            <person name="Roehrig J."/>
            <person name="Ruller R."/>
            <person name="Salamov A."/>
            <person name="Salih N.S."/>
            <person name="Samson R.A."/>
            <person name="Sandor E."/>
            <person name="Sanguinetti M."/>
            <person name="Schuetze T."/>
            <person name="Sepcic K."/>
            <person name="Shelest E."/>
            <person name="Sherlock G."/>
            <person name="Sophianopoulou V."/>
            <person name="Squina F.M."/>
            <person name="Sun H."/>
            <person name="Susca A."/>
            <person name="Todd R.B."/>
            <person name="Tsang A."/>
            <person name="Unkles S.E."/>
            <person name="van de Wiele N."/>
            <person name="van Rossen-Uffink D."/>
            <person name="Oliveira J.V."/>
            <person name="Vesth T.C."/>
            <person name="Visser J."/>
            <person name="Yu J.-H."/>
            <person name="Zhou M."/>
            <person name="Andersen M.R."/>
            <person name="Archer D.B."/>
            <person name="Baker S.E."/>
            <person name="Benoit I."/>
            <person name="Brakhage A.A."/>
            <person name="Braus G.H."/>
            <person name="Fischer R."/>
            <person name="Frisvad J.C."/>
            <person name="Goldman G.H."/>
            <person name="Houbraken J."/>
            <person name="Oakley B."/>
            <person name="Pocsi I."/>
            <person name="Scazzocchio C."/>
            <person name="Seiboth B."/>
            <person name="vanKuyk P.A."/>
            <person name="Wortman J."/>
            <person name="Dyer P.S."/>
            <person name="Grigoriev I.V."/>
        </authorList>
    </citation>
    <scope>NUCLEOTIDE SEQUENCE [LARGE SCALE GENOMIC DNA]</scope>
    <source>
        <strain evidence="10">CBS 593.65</strain>
    </source>
</reference>
<proteinExistence type="inferred from homology"/>
<evidence type="ECO:0000256" key="5">
    <source>
        <dbReference type="ARBA" id="ARBA00023002"/>
    </source>
</evidence>
<dbReference type="AlphaFoldDB" id="A0A1L9TCS5"/>
<dbReference type="STRING" id="1036612.A0A1L9TCS5"/>
<dbReference type="VEuPathDB" id="FungiDB:ASPSYDRAFT_33343"/>
<dbReference type="GO" id="GO:0045329">
    <property type="term" value="P:carnitine biosynthetic process"/>
    <property type="evidence" value="ECO:0007669"/>
    <property type="project" value="TreeGrafter"/>
</dbReference>
<dbReference type="GO" id="GO:0005739">
    <property type="term" value="C:mitochondrion"/>
    <property type="evidence" value="ECO:0007669"/>
    <property type="project" value="TreeGrafter"/>
</dbReference>
<feature type="domain" description="Gamma-butyrobetaine hydroxylase-like N-terminal" evidence="8">
    <location>
        <begin position="51"/>
        <end position="110"/>
    </location>
</feature>
<dbReference type="GeneID" id="63761145"/>
<keyword evidence="6" id="KW-0408">Iron</keyword>
<dbReference type="InterPro" id="IPR010376">
    <property type="entry name" value="GBBH-like_N"/>
</dbReference>
<keyword evidence="10" id="KW-1185">Reference proteome</keyword>
<dbReference type="PANTHER" id="PTHR10696:SF25">
    <property type="entry name" value="OXIDOREDUCTASE AIM17-RELATED"/>
    <property type="match status" value="1"/>
</dbReference>
<dbReference type="RefSeq" id="XP_040701023.1">
    <property type="nucleotide sequence ID" value="XM_040845072.1"/>
</dbReference>
<dbReference type="Gene3D" id="3.60.130.10">
    <property type="entry name" value="Clavaminate synthase-like"/>
    <property type="match status" value="1"/>
</dbReference>
<evidence type="ECO:0000256" key="3">
    <source>
        <dbReference type="ARBA" id="ARBA00022723"/>
    </source>
</evidence>
<organism evidence="9 10">
    <name type="scientific">Aspergillus sydowii CBS 593.65</name>
    <dbReference type="NCBI Taxonomy" id="1036612"/>
    <lineage>
        <taxon>Eukaryota</taxon>
        <taxon>Fungi</taxon>
        <taxon>Dikarya</taxon>
        <taxon>Ascomycota</taxon>
        <taxon>Pezizomycotina</taxon>
        <taxon>Eurotiomycetes</taxon>
        <taxon>Eurotiomycetidae</taxon>
        <taxon>Eurotiales</taxon>
        <taxon>Aspergillaceae</taxon>
        <taxon>Aspergillus</taxon>
        <taxon>Aspergillus subgen. Nidulantes</taxon>
    </lineage>
</organism>
<dbReference type="CDD" id="cd00250">
    <property type="entry name" value="CAS_like"/>
    <property type="match status" value="1"/>
</dbReference>
<dbReference type="InterPro" id="IPR038492">
    <property type="entry name" value="GBBH-like_N_sf"/>
</dbReference>
<dbReference type="GO" id="GO:0046872">
    <property type="term" value="F:metal ion binding"/>
    <property type="evidence" value="ECO:0007669"/>
    <property type="project" value="UniProtKB-KW"/>
</dbReference>
<evidence type="ECO:0008006" key="11">
    <source>
        <dbReference type="Google" id="ProtNLM"/>
    </source>
</evidence>
<evidence type="ECO:0000259" key="7">
    <source>
        <dbReference type="Pfam" id="PF02668"/>
    </source>
</evidence>
<dbReference type="InterPro" id="IPR050411">
    <property type="entry name" value="AlphaKG_dependent_hydroxylases"/>
</dbReference>
<evidence type="ECO:0000256" key="2">
    <source>
        <dbReference type="ARBA" id="ARBA00008654"/>
    </source>
</evidence>
<keyword evidence="5" id="KW-0560">Oxidoreductase</keyword>
<evidence type="ECO:0000256" key="6">
    <source>
        <dbReference type="ARBA" id="ARBA00023004"/>
    </source>
</evidence>
<dbReference type="InterPro" id="IPR042098">
    <property type="entry name" value="TauD-like_sf"/>
</dbReference>
<dbReference type="EMBL" id="KV878589">
    <property type="protein sequence ID" value="OJJ57217.1"/>
    <property type="molecule type" value="Genomic_DNA"/>
</dbReference>
<feature type="domain" description="TauD/TfdA-like" evidence="7">
    <location>
        <begin position="159"/>
        <end position="453"/>
    </location>
</feature>
<keyword evidence="4" id="KW-0223">Dioxygenase</keyword>
<dbReference type="PANTHER" id="PTHR10696">
    <property type="entry name" value="GAMMA-BUTYROBETAINE HYDROXYLASE-RELATED"/>
    <property type="match status" value="1"/>
</dbReference>
<evidence type="ECO:0000313" key="9">
    <source>
        <dbReference type="EMBL" id="OJJ57217.1"/>
    </source>
</evidence>
<dbReference type="GO" id="GO:0016706">
    <property type="term" value="F:2-oxoglutarate-dependent dioxygenase activity"/>
    <property type="evidence" value="ECO:0007669"/>
    <property type="project" value="UniProtKB-ARBA"/>
</dbReference>
<dbReference type="Gene3D" id="3.30.2020.30">
    <property type="match status" value="1"/>
</dbReference>
<dbReference type="InterPro" id="IPR003819">
    <property type="entry name" value="TauD/TfdA-like"/>
</dbReference>
<dbReference type="Proteomes" id="UP000184356">
    <property type="component" value="Unassembled WGS sequence"/>
</dbReference>